<organism evidence="1 2">
    <name type="scientific">Populus trichocarpa</name>
    <name type="common">Western balsam poplar</name>
    <name type="synonym">Populus balsamifera subsp. trichocarpa</name>
    <dbReference type="NCBI Taxonomy" id="3694"/>
    <lineage>
        <taxon>Eukaryota</taxon>
        <taxon>Viridiplantae</taxon>
        <taxon>Streptophyta</taxon>
        <taxon>Embryophyta</taxon>
        <taxon>Tracheophyta</taxon>
        <taxon>Spermatophyta</taxon>
        <taxon>Magnoliopsida</taxon>
        <taxon>eudicotyledons</taxon>
        <taxon>Gunneridae</taxon>
        <taxon>Pentapetalae</taxon>
        <taxon>rosids</taxon>
        <taxon>fabids</taxon>
        <taxon>Malpighiales</taxon>
        <taxon>Salicaceae</taxon>
        <taxon>Saliceae</taxon>
        <taxon>Populus</taxon>
    </lineage>
</organism>
<reference evidence="1 2" key="1">
    <citation type="journal article" date="2006" name="Science">
        <title>The genome of black cottonwood, Populus trichocarpa (Torr. &amp; Gray).</title>
        <authorList>
            <person name="Tuskan G.A."/>
            <person name="Difazio S."/>
            <person name="Jansson S."/>
            <person name="Bohlmann J."/>
            <person name="Grigoriev I."/>
            <person name="Hellsten U."/>
            <person name="Putnam N."/>
            <person name="Ralph S."/>
            <person name="Rombauts S."/>
            <person name="Salamov A."/>
            <person name="Schein J."/>
            <person name="Sterck L."/>
            <person name="Aerts A."/>
            <person name="Bhalerao R.R."/>
            <person name="Bhalerao R.P."/>
            <person name="Blaudez D."/>
            <person name="Boerjan W."/>
            <person name="Brun A."/>
            <person name="Brunner A."/>
            <person name="Busov V."/>
            <person name="Campbell M."/>
            <person name="Carlson J."/>
            <person name="Chalot M."/>
            <person name="Chapman J."/>
            <person name="Chen G.L."/>
            <person name="Cooper D."/>
            <person name="Coutinho P.M."/>
            <person name="Couturier J."/>
            <person name="Covert S."/>
            <person name="Cronk Q."/>
            <person name="Cunningham R."/>
            <person name="Davis J."/>
            <person name="Degroeve S."/>
            <person name="Dejardin A."/>
            <person name="Depamphilis C."/>
            <person name="Detter J."/>
            <person name="Dirks B."/>
            <person name="Dubchak I."/>
            <person name="Duplessis S."/>
            <person name="Ehlting J."/>
            <person name="Ellis B."/>
            <person name="Gendler K."/>
            <person name="Goodstein D."/>
            <person name="Gribskov M."/>
            <person name="Grimwood J."/>
            <person name="Groover A."/>
            <person name="Gunter L."/>
            <person name="Hamberger B."/>
            <person name="Heinze B."/>
            <person name="Helariutta Y."/>
            <person name="Henrissat B."/>
            <person name="Holligan D."/>
            <person name="Holt R."/>
            <person name="Huang W."/>
            <person name="Islam-Faridi N."/>
            <person name="Jones S."/>
            <person name="Jones-Rhoades M."/>
            <person name="Jorgensen R."/>
            <person name="Joshi C."/>
            <person name="Kangasjarvi J."/>
            <person name="Karlsson J."/>
            <person name="Kelleher C."/>
            <person name="Kirkpatrick R."/>
            <person name="Kirst M."/>
            <person name="Kohler A."/>
            <person name="Kalluri U."/>
            <person name="Larimer F."/>
            <person name="Leebens-Mack J."/>
            <person name="Leple J.C."/>
            <person name="Locascio P."/>
            <person name="Lou Y."/>
            <person name="Lucas S."/>
            <person name="Martin F."/>
            <person name="Montanini B."/>
            <person name="Napoli C."/>
            <person name="Nelson D.R."/>
            <person name="Nelson C."/>
            <person name="Nieminen K."/>
            <person name="Nilsson O."/>
            <person name="Pereda V."/>
            <person name="Peter G."/>
            <person name="Philippe R."/>
            <person name="Pilate G."/>
            <person name="Poliakov A."/>
            <person name="Razumovskaya J."/>
            <person name="Richardson P."/>
            <person name="Rinaldi C."/>
            <person name="Ritland K."/>
            <person name="Rouze P."/>
            <person name="Ryaboy D."/>
            <person name="Schmutz J."/>
            <person name="Schrader J."/>
            <person name="Segerman B."/>
            <person name="Shin H."/>
            <person name="Siddiqui A."/>
            <person name="Sterky F."/>
            <person name="Terry A."/>
            <person name="Tsai C.J."/>
            <person name="Uberbacher E."/>
            <person name="Unneberg P."/>
            <person name="Vahala J."/>
            <person name="Wall K."/>
            <person name="Wessler S."/>
            <person name="Yang G."/>
            <person name="Yin T."/>
            <person name="Douglas C."/>
            <person name="Marra M."/>
            <person name="Sandberg G."/>
            <person name="Van de Peer Y."/>
            <person name="Rokhsar D."/>
        </authorList>
    </citation>
    <scope>NUCLEOTIDE SEQUENCE [LARGE SCALE GENOMIC DNA]</scope>
    <source>
        <strain evidence="2">cv. Nisqually</strain>
    </source>
</reference>
<evidence type="ECO:0000313" key="2">
    <source>
        <dbReference type="Proteomes" id="UP000006729"/>
    </source>
</evidence>
<protein>
    <submittedName>
        <fullName evidence="1">Uncharacterized protein</fullName>
    </submittedName>
</protein>
<keyword evidence="2" id="KW-1185">Reference proteome</keyword>
<comment type="caution">
    <text evidence="1">The sequence shown here is derived from an EMBL/GenBank/DDBJ whole genome shotgun (WGS) entry which is preliminary data.</text>
</comment>
<gene>
    <name evidence="1" type="ORF">POPTR_002G000402v4</name>
</gene>
<sequence>MRAPFKDEEFRIAIFQMAPDKSPGPDGLNPKFYRCFWSLIGPEVCKACRSWLEKKEFPPTLTDTLVVLIPKCESPQAMQELRPISLCNVLYCIG</sequence>
<proteinExistence type="predicted"/>
<name>A0ACC0TBH6_POPTR</name>
<evidence type="ECO:0000313" key="1">
    <source>
        <dbReference type="EMBL" id="KAI9398768.1"/>
    </source>
</evidence>
<dbReference type="EMBL" id="CM009291">
    <property type="protein sequence ID" value="KAI9398768.1"/>
    <property type="molecule type" value="Genomic_DNA"/>
</dbReference>
<dbReference type="Proteomes" id="UP000006729">
    <property type="component" value="Chromosome 2"/>
</dbReference>
<accession>A0ACC0TBH6</accession>